<protein>
    <submittedName>
        <fullName evidence="1">Uncharacterized protein</fullName>
    </submittedName>
</protein>
<evidence type="ECO:0000313" key="2">
    <source>
        <dbReference type="Proteomes" id="UP001362999"/>
    </source>
</evidence>
<proteinExistence type="predicted"/>
<dbReference type="Proteomes" id="UP001362999">
    <property type="component" value="Unassembled WGS sequence"/>
</dbReference>
<organism evidence="1 2">
    <name type="scientific">Favolaschia claudopus</name>
    <dbReference type="NCBI Taxonomy" id="2862362"/>
    <lineage>
        <taxon>Eukaryota</taxon>
        <taxon>Fungi</taxon>
        <taxon>Dikarya</taxon>
        <taxon>Basidiomycota</taxon>
        <taxon>Agaricomycotina</taxon>
        <taxon>Agaricomycetes</taxon>
        <taxon>Agaricomycetidae</taxon>
        <taxon>Agaricales</taxon>
        <taxon>Marasmiineae</taxon>
        <taxon>Mycenaceae</taxon>
        <taxon>Favolaschia</taxon>
    </lineage>
</organism>
<gene>
    <name evidence="1" type="ORF">R3P38DRAFT_3343849</name>
</gene>
<sequence>MFGISCFGLDIDDPINAVFFRSPHLISLKAFCPRPVRLRQASTYRLLTQLGAGVGVGVVLLALRIILKSVKLRVYYGLRMPRNSGLRVQDGPDALGSDRNYQVPAWMTFEYTDRRPASKTTGEFYLPRPPSKSSALVAAAAPRSGAHSFEYMDRVPASNYIFAENIAAGRQIPPTTREAAGHAEASTCCLTSYGTVQWRYTFSTPYRRPASGRFDFEIYVKFFLTSVSLSESFPCRERRLLYTSTSRGQAVLDITPVAQPPHQNSIVCRPASDISFKNFPLFGPSQQLNLRIKIRFLSVRRATLWVPSQKFLFPLRGALDHQHRRCGSGNLTYRVPVSEGLNSLVFRAQENFLPAARATSTSPTPTPVSGIRDFAFPRPSSQVHWYSRSRKSKNFFFAARLVWRFLLTLRASSTLSSFKSMYALNSSSCLWRRFGKDSIRDFPDFNFSASVLRSVDLPDPRLPISVDPEA</sequence>
<name>A0AAW0DK07_9AGAR</name>
<evidence type="ECO:0000313" key="1">
    <source>
        <dbReference type="EMBL" id="KAK7051743.1"/>
    </source>
</evidence>
<dbReference type="AlphaFoldDB" id="A0AAW0DK07"/>
<accession>A0AAW0DK07</accession>
<reference evidence="1 2" key="1">
    <citation type="journal article" date="2024" name="J Genomics">
        <title>Draft genome sequencing and assembly of Favolaschia claudopus CIRM-BRFM 2984 isolated from oak limbs.</title>
        <authorList>
            <person name="Navarro D."/>
            <person name="Drula E."/>
            <person name="Chaduli D."/>
            <person name="Cazenave R."/>
            <person name="Ahrendt S."/>
            <person name="Wang J."/>
            <person name="Lipzen A."/>
            <person name="Daum C."/>
            <person name="Barry K."/>
            <person name="Grigoriev I.V."/>
            <person name="Favel A."/>
            <person name="Rosso M.N."/>
            <person name="Martin F."/>
        </authorList>
    </citation>
    <scope>NUCLEOTIDE SEQUENCE [LARGE SCALE GENOMIC DNA]</scope>
    <source>
        <strain evidence="1 2">CIRM-BRFM 2984</strain>
    </source>
</reference>
<dbReference type="EMBL" id="JAWWNJ010000007">
    <property type="protein sequence ID" value="KAK7051743.1"/>
    <property type="molecule type" value="Genomic_DNA"/>
</dbReference>
<keyword evidence="2" id="KW-1185">Reference proteome</keyword>
<comment type="caution">
    <text evidence="1">The sequence shown here is derived from an EMBL/GenBank/DDBJ whole genome shotgun (WGS) entry which is preliminary data.</text>
</comment>